<evidence type="ECO:0000256" key="2">
    <source>
        <dbReference type="ARBA" id="ARBA00022679"/>
    </source>
</evidence>
<proteinExistence type="predicted"/>
<dbReference type="Proteomes" id="UP000245942">
    <property type="component" value="Unassembled WGS sequence"/>
</dbReference>
<organism evidence="4 5">
    <name type="scientific">Pseudomicrostroma glucosiphilum</name>
    <dbReference type="NCBI Taxonomy" id="1684307"/>
    <lineage>
        <taxon>Eukaryota</taxon>
        <taxon>Fungi</taxon>
        <taxon>Dikarya</taxon>
        <taxon>Basidiomycota</taxon>
        <taxon>Ustilaginomycotina</taxon>
        <taxon>Exobasidiomycetes</taxon>
        <taxon>Microstromatales</taxon>
        <taxon>Microstromatales incertae sedis</taxon>
        <taxon>Pseudomicrostroma</taxon>
    </lineage>
</organism>
<feature type="non-terminal residue" evidence="4">
    <location>
        <position position="1"/>
    </location>
</feature>
<dbReference type="SUPFAM" id="SSF53335">
    <property type="entry name" value="S-adenosyl-L-methionine-dependent methyltransferases"/>
    <property type="match status" value="1"/>
</dbReference>
<evidence type="ECO:0000256" key="1">
    <source>
        <dbReference type="ARBA" id="ARBA00022603"/>
    </source>
</evidence>
<name>A0A316U9X4_9BASI</name>
<protein>
    <submittedName>
        <fullName evidence="4">S-adenosyl-L-methionine-dependent methyltransferase</fullName>
    </submittedName>
</protein>
<evidence type="ECO:0000313" key="4">
    <source>
        <dbReference type="EMBL" id="PWN21972.1"/>
    </source>
</evidence>
<dbReference type="GeneID" id="37011735"/>
<sequence>YHRSEDATAYRTNASFVFSNKYTAAVLGLLDAQPGEHILDLGCGSGELTKGIGSIVGAKGSVFGVDASADMIQAARKENSSDDIGGSARIQYDQADGCALSTYITEHGLEGRFDRVFSNAAIHWMKASPMGVIEGVHKALKPGGVLAAEFGGFTNVVGVRGGLHQVLRKRGLDPDEFDPWYFPTDEGYAALLTSSNLDPPFQILSVELVPRLTPLTTGLRGWLTAFGGPLLNALPSEEREEAVQELEDLLRPDMYDPIKKQWSVMYVRLRVKAIKPPAKGL</sequence>
<dbReference type="Gene3D" id="3.40.50.150">
    <property type="entry name" value="Vaccinia Virus protein VP39"/>
    <property type="match status" value="1"/>
</dbReference>
<dbReference type="Pfam" id="PF13649">
    <property type="entry name" value="Methyltransf_25"/>
    <property type="match status" value="1"/>
</dbReference>
<dbReference type="PANTHER" id="PTHR43861">
    <property type="entry name" value="TRANS-ACONITATE 2-METHYLTRANSFERASE-RELATED"/>
    <property type="match status" value="1"/>
</dbReference>
<evidence type="ECO:0000259" key="3">
    <source>
        <dbReference type="Pfam" id="PF13649"/>
    </source>
</evidence>
<dbReference type="InterPro" id="IPR041698">
    <property type="entry name" value="Methyltransf_25"/>
</dbReference>
<dbReference type="OrthoDB" id="10017101at2759"/>
<keyword evidence="1 4" id="KW-0489">Methyltransferase</keyword>
<dbReference type="STRING" id="1684307.A0A316U9X4"/>
<dbReference type="EMBL" id="KZ819324">
    <property type="protein sequence ID" value="PWN21972.1"/>
    <property type="molecule type" value="Genomic_DNA"/>
</dbReference>
<gene>
    <name evidence="4" type="ORF">BCV69DRAFT_240706</name>
</gene>
<dbReference type="RefSeq" id="XP_025349132.1">
    <property type="nucleotide sequence ID" value="XM_025490001.1"/>
</dbReference>
<keyword evidence="5" id="KW-1185">Reference proteome</keyword>
<dbReference type="CDD" id="cd02440">
    <property type="entry name" value="AdoMet_MTases"/>
    <property type="match status" value="1"/>
</dbReference>
<dbReference type="PANTHER" id="PTHR43861:SF1">
    <property type="entry name" value="TRANS-ACONITATE 2-METHYLTRANSFERASE"/>
    <property type="match status" value="1"/>
</dbReference>
<dbReference type="AlphaFoldDB" id="A0A316U9X4"/>
<feature type="domain" description="Methyltransferase" evidence="3">
    <location>
        <begin position="38"/>
        <end position="144"/>
    </location>
</feature>
<dbReference type="GO" id="GO:0008168">
    <property type="term" value="F:methyltransferase activity"/>
    <property type="evidence" value="ECO:0007669"/>
    <property type="project" value="UniProtKB-KW"/>
</dbReference>
<dbReference type="InterPro" id="IPR029063">
    <property type="entry name" value="SAM-dependent_MTases_sf"/>
</dbReference>
<accession>A0A316U9X4</accession>
<dbReference type="GO" id="GO:0032259">
    <property type="term" value="P:methylation"/>
    <property type="evidence" value="ECO:0007669"/>
    <property type="project" value="UniProtKB-KW"/>
</dbReference>
<feature type="non-terminal residue" evidence="4">
    <location>
        <position position="281"/>
    </location>
</feature>
<evidence type="ECO:0000313" key="5">
    <source>
        <dbReference type="Proteomes" id="UP000245942"/>
    </source>
</evidence>
<reference evidence="4 5" key="1">
    <citation type="journal article" date="2018" name="Mol. Biol. Evol.">
        <title>Broad Genomic Sampling Reveals a Smut Pathogenic Ancestry of the Fungal Clade Ustilaginomycotina.</title>
        <authorList>
            <person name="Kijpornyongpan T."/>
            <person name="Mondo S.J."/>
            <person name="Barry K."/>
            <person name="Sandor L."/>
            <person name="Lee J."/>
            <person name="Lipzen A."/>
            <person name="Pangilinan J."/>
            <person name="LaButti K."/>
            <person name="Hainaut M."/>
            <person name="Henrissat B."/>
            <person name="Grigoriev I.V."/>
            <person name="Spatafora J.W."/>
            <person name="Aime M.C."/>
        </authorList>
    </citation>
    <scope>NUCLEOTIDE SEQUENCE [LARGE SCALE GENOMIC DNA]</scope>
    <source>
        <strain evidence="4 5">MCA 4718</strain>
    </source>
</reference>
<keyword evidence="2 4" id="KW-0808">Transferase</keyword>